<dbReference type="OMA" id="FELQIWR"/>
<keyword evidence="1" id="KW-0175">Coiled coil</keyword>
<feature type="coiled-coil region" evidence="1">
    <location>
        <begin position="470"/>
        <end position="557"/>
    </location>
</feature>
<feature type="coiled-coil region" evidence="1">
    <location>
        <begin position="34"/>
        <end position="149"/>
    </location>
</feature>
<keyword evidence="3" id="KW-1185">Reference proteome</keyword>
<name>A0A151TH09_CAJCA</name>
<accession>A0A151TH09</accession>
<reference evidence="2 3" key="1">
    <citation type="journal article" date="2012" name="Nat. Biotechnol.">
        <title>Draft genome sequence of pigeonpea (Cajanus cajan), an orphan legume crop of resource-poor farmers.</title>
        <authorList>
            <person name="Varshney R.K."/>
            <person name="Chen W."/>
            <person name="Li Y."/>
            <person name="Bharti A.K."/>
            <person name="Saxena R.K."/>
            <person name="Schlueter J.A."/>
            <person name="Donoghue M.T."/>
            <person name="Azam S."/>
            <person name="Fan G."/>
            <person name="Whaley A.M."/>
            <person name="Farmer A.D."/>
            <person name="Sheridan J."/>
            <person name="Iwata A."/>
            <person name="Tuteja R."/>
            <person name="Penmetsa R.V."/>
            <person name="Wu W."/>
            <person name="Upadhyaya H.D."/>
            <person name="Yang S.P."/>
            <person name="Shah T."/>
            <person name="Saxena K.B."/>
            <person name="Michael T."/>
            <person name="McCombie W.R."/>
            <person name="Yang B."/>
            <person name="Zhang G."/>
            <person name="Yang H."/>
            <person name="Wang J."/>
            <person name="Spillane C."/>
            <person name="Cook D.R."/>
            <person name="May G.D."/>
            <person name="Xu X."/>
            <person name="Jackson S.A."/>
        </authorList>
    </citation>
    <scope>NUCLEOTIDE SEQUENCE [LARGE SCALE GENOMIC DNA]</scope>
    <source>
        <strain evidence="3">cv. Asha</strain>
    </source>
</reference>
<sequence>MHEYRQEIESLKGSLSVSNKCMEKVKKVEASKELGETYDMFQKLEEENMKVEEQLKWKKGQIKHLEEAHGKLLDLFKASKEEWELEKSSLLDEISSLQSLLDYYIRKSHDLRHQLQICNQALANEESLRKRLEDQVSNLNKEKEEKCFQLMKQLELKDAVLIGAQKDINEEGEKAACLMRQVESIIANKLQHSPHNEHDRHKEMLEESTKCQLLKEKDLHMEGLKEQLKEVYDALDRANIELDERICERSEMELELRIWKSFVERLRSDLEENLAMRKELENSLLAQVDFSESLKQEKDSLVYKLEDKENIIHCLQQHVFLFEQEPKIKETEASVPASGETAKSSESAEMRYLRIIEEKEKILEEFQREIFRLEQESFKREFGSAMIEKSNMERTNDLEKEEKENSIQNMKGKNMRTDELMQQVTSIEQKFTGFLTSISSQLAEKQAEIIHVKEACDKITAAEILAALEIEEKKLMIVELEDDIHDMEQNLNFQEENWRQTEQLALDVEEEMDAKQLKVKEVIDQMENKLRGSEVFLQNLKTQNRSLLENATRLSSERQNLLGSVLGLGDKMCECTTADTQLMDRLKSIVQCFENDCLETNFNEDDDLLVKNNMIMHSPTGIKKHETFSDIRSPFKELNS</sequence>
<gene>
    <name evidence="2" type="ORF">KK1_012630</name>
</gene>
<dbReference type="PANTHER" id="PTHR45287">
    <property type="entry name" value="OS03G0691500 PROTEIN"/>
    <property type="match status" value="1"/>
</dbReference>
<dbReference type="Proteomes" id="UP000075243">
    <property type="component" value="Chromosome 6"/>
</dbReference>
<evidence type="ECO:0000256" key="1">
    <source>
        <dbReference type="SAM" id="Coils"/>
    </source>
</evidence>
<evidence type="ECO:0000313" key="2">
    <source>
        <dbReference type="EMBL" id="KYP66341.1"/>
    </source>
</evidence>
<evidence type="ECO:0000313" key="3">
    <source>
        <dbReference type="Proteomes" id="UP000075243"/>
    </source>
</evidence>
<dbReference type="AlphaFoldDB" id="A0A151TH09"/>
<dbReference type="EMBL" id="CM003608">
    <property type="protein sequence ID" value="KYP66341.1"/>
    <property type="molecule type" value="Genomic_DNA"/>
</dbReference>
<dbReference type="InterPro" id="IPR040262">
    <property type="entry name" value="At4g38062-like"/>
</dbReference>
<dbReference type="PANTHER" id="PTHR45287:SF2">
    <property type="entry name" value="A-TYPE INCLUSION PROTEIN, PUTATIVE-RELATED"/>
    <property type="match status" value="1"/>
</dbReference>
<organism evidence="2 3">
    <name type="scientific">Cajanus cajan</name>
    <name type="common">Pigeon pea</name>
    <name type="synonym">Cajanus indicus</name>
    <dbReference type="NCBI Taxonomy" id="3821"/>
    <lineage>
        <taxon>Eukaryota</taxon>
        <taxon>Viridiplantae</taxon>
        <taxon>Streptophyta</taxon>
        <taxon>Embryophyta</taxon>
        <taxon>Tracheophyta</taxon>
        <taxon>Spermatophyta</taxon>
        <taxon>Magnoliopsida</taxon>
        <taxon>eudicotyledons</taxon>
        <taxon>Gunneridae</taxon>
        <taxon>Pentapetalae</taxon>
        <taxon>rosids</taxon>
        <taxon>fabids</taxon>
        <taxon>Fabales</taxon>
        <taxon>Fabaceae</taxon>
        <taxon>Papilionoideae</taxon>
        <taxon>50 kb inversion clade</taxon>
        <taxon>NPAAA clade</taxon>
        <taxon>indigoferoid/millettioid clade</taxon>
        <taxon>Phaseoleae</taxon>
        <taxon>Cajanus</taxon>
    </lineage>
</organism>
<protein>
    <submittedName>
        <fullName evidence="2">Uncharacterized protein At4g38062 family</fullName>
    </submittedName>
</protein>
<dbReference type="Gramene" id="C.cajan_12256.t">
    <property type="protein sequence ID" value="C.cajan_12256.t.cds1"/>
    <property type="gene ID" value="C.cajan_12256"/>
</dbReference>
<feature type="coiled-coil region" evidence="1">
    <location>
        <begin position="221"/>
        <end position="283"/>
    </location>
</feature>
<dbReference type="STRING" id="3821.A0A151TH09"/>
<proteinExistence type="predicted"/>